<dbReference type="PANTHER" id="PTHR34860">
    <property type="entry name" value="REPRESSOR-LIKE PROTEIN SSO7C3"/>
    <property type="match status" value="1"/>
</dbReference>
<sequence length="82" mass="9624">MKEFTTTVTQKGQVTIPKKMRDALGIEKYGMVKVIKKRNYIKLKPITDIVEMAGFLDKYIKKNKGVDPLKAREYMETHYKRV</sequence>
<proteinExistence type="predicted"/>
<protein>
    <submittedName>
        <fullName evidence="3">AbrB family transcriptional regulator</fullName>
    </submittedName>
</protein>
<evidence type="ECO:0000256" key="1">
    <source>
        <dbReference type="PROSITE-ProRule" id="PRU01076"/>
    </source>
</evidence>
<dbReference type="AlphaFoldDB" id="A0A2H0RBP0"/>
<dbReference type="GO" id="GO:0003677">
    <property type="term" value="F:DNA binding"/>
    <property type="evidence" value="ECO:0007669"/>
    <property type="project" value="UniProtKB-UniRule"/>
</dbReference>
<feature type="domain" description="SpoVT-AbrB" evidence="2">
    <location>
        <begin position="3"/>
        <end position="48"/>
    </location>
</feature>
<evidence type="ECO:0000313" key="3">
    <source>
        <dbReference type="EMBL" id="PIR43786.1"/>
    </source>
</evidence>
<dbReference type="InterPro" id="IPR052975">
    <property type="entry name" value="Repressor-like_regulatory"/>
</dbReference>
<reference evidence="3 4" key="1">
    <citation type="submission" date="2017-09" db="EMBL/GenBank/DDBJ databases">
        <title>Depth-based differentiation of microbial function through sediment-hosted aquifers and enrichment of novel symbionts in the deep terrestrial subsurface.</title>
        <authorList>
            <person name="Probst A.J."/>
            <person name="Ladd B."/>
            <person name="Jarett J.K."/>
            <person name="Geller-Mcgrath D.E."/>
            <person name="Sieber C.M."/>
            <person name="Emerson J.B."/>
            <person name="Anantharaman K."/>
            <person name="Thomas B.C."/>
            <person name="Malmstrom R."/>
            <person name="Stieglmeier M."/>
            <person name="Klingl A."/>
            <person name="Woyke T."/>
            <person name="Ryan C.M."/>
            <person name="Banfield J.F."/>
        </authorList>
    </citation>
    <scope>NUCLEOTIDE SEQUENCE [LARGE SCALE GENOMIC DNA]</scope>
    <source>
        <strain evidence="3">CG10_big_fil_rev_8_21_14_0_10_32_10</strain>
    </source>
</reference>
<dbReference type="PANTHER" id="PTHR34860:SF6">
    <property type="entry name" value="REPRESSOR-LIKE PROTEIN SSO7C3"/>
    <property type="match status" value="1"/>
</dbReference>
<dbReference type="EMBL" id="PCXU01000011">
    <property type="protein sequence ID" value="PIR43786.1"/>
    <property type="molecule type" value="Genomic_DNA"/>
</dbReference>
<evidence type="ECO:0000313" key="4">
    <source>
        <dbReference type="Proteomes" id="UP000230214"/>
    </source>
</evidence>
<organism evidence="3 4">
    <name type="scientific">candidate division WWE3 bacterium CG10_big_fil_rev_8_21_14_0_10_32_10</name>
    <dbReference type="NCBI Taxonomy" id="1975090"/>
    <lineage>
        <taxon>Bacteria</taxon>
        <taxon>Katanobacteria</taxon>
    </lineage>
</organism>
<keyword evidence="1" id="KW-0238">DNA-binding</keyword>
<evidence type="ECO:0000259" key="2">
    <source>
        <dbReference type="PROSITE" id="PS51740"/>
    </source>
</evidence>
<dbReference type="SMART" id="SM00966">
    <property type="entry name" value="SpoVT_AbrB"/>
    <property type="match status" value="1"/>
</dbReference>
<dbReference type="InterPro" id="IPR007159">
    <property type="entry name" value="SpoVT-AbrB_dom"/>
</dbReference>
<dbReference type="Proteomes" id="UP000230214">
    <property type="component" value="Unassembled WGS sequence"/>
</dbReference>
<dbReference type="SUPFAM" id="SSF89447">
    <property type="entry name" value="AbrB/MazE/MraZ-like"/>
    <property type="match status" value="1"/>
</dbReference>
<dbReference type="Gene3D" id="2.10.260.10">
    <property type="match status" value="1"/>
</dbReference>
<comment type="caution">
    <text evidence="3">The sequence shown here is derived from an EMBL/GenBank/DDBJ whole genome shotgun (WGS) entry which is preliminary data.</text>
</comment>
<dbReference type="NCBIfam" id="TIGR01439">
    <property type="entry name" value="lp_hng_hel_AbrB"/>
    <property type="match status" value="1"/>
</dbReference>
<dbReference type="InterPro" id="IPR037914">
    <property type="entry name" value="SpoVT-AbrB_sf"/>
</dbReference>
<gene>
    <name evidence="3" type="ORF">COV24_00920</name>
</gene>
<dbReference type="Pfam" id="PF04014">
    <property type="entry name" value="MazE_antitoxin"/>
    <property type="match status" value="1"/>
</dbReference>
<dbReference type="PROSITE" id="PS51740">
    <property type="entry name" value="SPOVT_ABRB"/>
    <property type="match status" value="1"/>
</dbReference>
<name>A0A2H0RBP0_UNCKA</name>
<accession>A0A2H0RBP0</accession>